<organism evidence="2 3">
    <name type="scientific">Tautonia sociabilis</name>
    <dbReference type="NCBI Taxonomy" id="2080755"/>
    <lineage>
        <taxon>Bacteria</taxon>
        <taxon>Pseudomonadati</taxon>
        <taxon>Planctomycetota</taxon>
        <taxon>Planctomycetia</taxon>
        <taxon>Isosphaerales</taxon>
        <taxon>Isosphaeraceae</taxon>
        <taxon>Tautonia</taxon>
    </lineage>
</organism>
<dbReference type="EMBL" id="RYZH01000027">
    <property type="protein sequence ID" value="RUL87045.1"/>
    <property type="molecule type" value="Genomic_DNA"/>
</dbReference>
<dbReference type="OrthoDB" id="517560at2"/>
<dbReference type="Proteomes" id="UP000280296">
    <property type="component" value="Unassembled WGS sequence"/>
</dbReference>
<dbReference type="InterPro" id="IPR005183">
    <property type="entry name" value="DUF305_CopM-like"/>
</dbReference>
<comment type="caution">
    <text evidence="2">The sequence shown here is derived from an EMBL/GenBank/DDBJ whole genome shotgun (WGS) entry which is preliminary data.</text>
</comment>
<feature type="domain" description="DUF305" evidence="1">
    <location>
        <begin position="131"/>
        <end position="196"/>
    </location>
</feature>
<feature type="domain" description="DUF305" evidence="1">
    <location>
        <begin position="57"/>
        <end position="111"/>
    </location>
</feature>
<evidence type="ECO:0000313" key="2">
    <source>
        <dbReference type="EMBL" id="RUL87045.1"/>
    </source>
</evidence>
<reference evidence="2 3" key="2">
    <citation type="submission" date="2019-01" db="EMBL/GenBank/DDBJ databases">
        <title>Tautonia sociabilis, a novel thermotolerant planctomycete of Isosphaeraceae family, isolated from a 4000 m deep subterranean habitat.</title>
        <authorList>
            <person name="Kovaleva O.L."/>
            <person name="Elcheninov A.G."/>
            <person name="Van Heerden E."/>
            <person name="Toshchakov S.V."/>
            <person name="Novikov A."/>
            <person name="Bonch-Osmolovskaya E.A."/>
            <person name="Kublanov I.V."/>
        </authorList>
    </citation>
    <scope>NUCLEOTIDE SEQUENCE [LARGE SCALE GENOMIC DNA]</scope>
    <source>
        <strain evidence="2 3">GM2012</strain>
    </source>
</reference>
<gene>
    <name evidence="2" type="ORF">TsocGM_14735</name>
</gene>
<evidence type="ECO:0000313" key="3">
    <source>
        <dbReference type="Proteomes" id="UP000280296"/>
    </source>
</evidence>
<dbReference type="PANTHER" id="PTHR36933">
    <property type="entry name" value="SLL0788 PROTEIN"/>
    <property type="match status" value="1"/>
</dbReference>
<dbReference type="PANTHER" id="PTHR36933:SF1">
    <property type="entry name" value="SLL0788 PROTEIN"/>
    <property type="match status" value="1"/>
</dbReference>
<evidence type="ECO:0000259" key="1">
    <source>
        <dbReference type="Pfam" id="PF03713"/>
    </source>
</evidence>
<accession>A0A432MIL2</accession>
<name>A0A432MIL2_9BACT</name>
<dbReference type="Pfam" id="PF03713">
    <property type="entry name" value="DUF305"/>
    <property type="match status" value="2"/>
</dbReference>
<sequence>MRKSNAFRPGGFDALEGRLALSGLALGAPAELATPTVQPGRVVRAARGPAVDRGTARFEVQWMRDMIGHHDMAIRMARQALRNSESPEVLGLARGIVRAQAREIGQMQAWLSAGYGIRGFRPRIAAEEVPMLAGLRSLRGPAFDRAFLAEMVGHHEQAVQDAEGLLANASHPGLRRLGTDIITTQTAEIRQMRAMLGQAGRMTGTDGAGGHHG</sequence>
<reference evidence="2 3" key="1">
    <citation type="submission" date="2018-12" db="EMBL/GenBank/DDBJ databases">
        <authorList>
            <person name="Toschakov S.V."/>
        </authorList>
    </citation>
    <scope>NUCLEOTIDE SEQUENCE [LARGE SCALE GENOMIC DNA]</scope>
    <source>
        <strain evidence="2 3">GM2012</strain>
    </source>
</reference>
<protein>
    <submittedName>
        <fullName evidence="2">DUF305 domain-containing protein</fullName>
    </submittedName>
</protein>
<proteinExistence type="predicted"/>
<dbReference type="RefSeq" id="WP_126726231.1">
    <property type="nucleotide sequence ID" value="NZ_RYZH01000027.1"/>
</dbReference>
<dbReference type="InterPro" id="IPR012347">
    <property type="entry name" value="Ferritin-like"/>
</dbReference>
<dbReference type="AlphaFoldDB" id="A0A432MIL2"/>
<keyword evidence="3" id="KW-1185">Reference proteome</keyword>
<dbReference type="Gene3D" id="1.20.1260.10">
    <property type="match status" value="2"/>
</dbReference>